<evidence type="ECO:0000256" key="6">
    <source>
        <dbReference type="ARBA" id="ARBA00023012"/>
    </source>
</evidence>
<keyword evidence="4" id="KW-0808">Transferase</keyword>
<dbReference type="SMART" id="SM00028">
    <property type="entry name" value="TPR"/>
    <property type="match status" value="4"/>
</dbReference>
<dbReference type="PANTHER" id="PTHR43711:SF31">
    <property type="entry name" value="HISTIDINE KINASE"/>
    <property type="match status" value="1"/>
</dbReference>
<organism evidence="11 12">
    <name type="scientific">Pontibacter locisalis</name>
    <dbReference type="NCBI Taxonomy" id="1719035"/>
    <lineage>
        <taxon>Bacteria</taxon>
        <taxon>Pseudomonadati</taxon>
        <taxon>Bacteroidota</taxon>
        <taxon>Cytophagia</taxon>
        <taxon>Cytophagales</taxon>
        <taxon>Hymenobacteraceae</taxon>
        <taxon>Pontibacter</taxon>
    </lineage>
</organism>
<reference evidence="12" key="1">
    <citation type="journal article" date="2019" name="Int. J. Syst. Evol. Microbiol.">
        <title>The Global Catalogue of Microorganisms (GCM) 10K type strain sequencing project: providing services to taxonomists for standard genome sequencing and annotation.</title>
        <authorList>
            <consortium name="The Broad Institute Genomics Platform"/>
            <consortium name="The Broad Institute Genome Sequencing Center for Infectious Disease"/>
            <person name="Wu L."/>
            <person name="Ma J."/>
        </authorList>
    </citation>
    <scope>NUCLEOTIDE SEQUENCE [LARGE SCALE GENOMIC DNA]</scope>
    <source>
        <strain evidence="12">KCTC 42498</strain>
    </source>
</reference>
<dbReference type="CDD" id="cd00082">
    <property type="entry name" value="HisKA"/>
    <property type="match status" value="1"/>
</dbReference>
<feature type="coiled-coil region" evidence="8">
    <location>
        <begin position="321"/>
        <end position="352"/>
    </location>
</feature>
<dbReference type="Pfam" id="PF13424">
    <property type="entry name" value="TPR_12"/>
    <property type="match status" value="2"/>
</dbReference>
<dbReference type="Proteomes" id="UP001597544">
    <property type="component" value="Unassembled WGS sequence"/>
</dbReference>
<dbReference type="InterPro" id="IPR005467">
    <property type="entry name" value="His_kinase_dom"/>
</dbReference>
<evidence type="ECO:0000256" key="1">
    <source>
        <dbReference type="ARBA" id="ARBA00000085"/>
    </source>
</evidence>
<evidence type="ECO:0000256" key="7">
    <source>
        <dbReference type="PROSITE-ProRule" id="PRU00339"/>
    </source>
</evidence>
<dbReference type="PROSITE" id="PS50109">
    <property type="entry name" value="HIS_KIN"/>
    <property type="match status" value="1"/>
</dbReference>
<dbReference type="Gene3D" id="3.30.565.10">
    <property type="entry name" value="Histidine kinase-like ATPase, C-terminal domain"/>
    <property type="match status" value="1"/>
</dbReference>
<dbReference type="InterPro" id="IPR036890">
    <property type="entry name" value="HATPase_C_sf"/>
</dbReference>
<comment type="caution">
    <text evidence="11">The sequence shown here is derived from an EMBL/GenBank/DDBJ whole genome shotgun (WGS) entry which is preliminary data.</text>
</comment>
<dbReference type="RefSeq" id="WP_377508674.1">
    <property type="nucleotide sequence ID" value="NZ_JBHULU010000020.1"/>
</dbReference>
<dbReference type="InterPro" id="IPR011990">
    <property type="entry name" value="TPR-like_helical_dom_sf"/>
</dbReference>
<dbReference type="Pfam" id="PF00512">
    <property type="entry name" value="HisKA"/>
    <property type="match status" value="1"/>
</dbReference>
<protein>
    <recommendedName>
        <fullName evidence="2">histidine kinase</fullName>
        <ecNumber evidence="2">2.7.13.3</ecNumber>
    </recommendedName>
</protein>
<dbReference type="PROSITE" id="PS50005">
    <property type="entry name" value="TPR"/>
    <property type="match status" value="4"/>
</dbReference>
<keyword evidence="8" id="KW-0175">Coiled coil</keyword>
<sequence length="670" mass="75494">MRYLLLLGFFLIWGKAYTQTDKIREIESQLEATSDSNEQVLLLCELSRLHFNTSVSTSIAYASKAVQLAEKIDYPTGLALAYNSIGIAYDKAGEYNSAAEYYFMSLKIREELKDSIGLSASYNNIGSLYNIQNNFEKATEFYLKSLDIALALRDSVSIAKSYNNLGSIYQKKNDLKEALNHVLKSLHLKQKLRDNESVVLGLNNVGYLYSEMGEWDKAISFHKRALEMLTPQDSSLNKAYSLYGLAQAYLFGGFPELALPYGLRNLEVVKSIDSKDEIRIGAELLNSIYQQLGDYKNAHRYLTMHTQYKDSVNTTEADTKIAKLQLQYEKERAEQENKLLKVEHSLHEQEIKRKNSLQYFTIALLLMAVVLAAVFFAGRQRLHRVNGLLRQKNRDVLEHSAALAQKQEKLKEQSALLQQQKAELEKLNDVKDRLFSIIAHDLRGPLVTLKGLLHVFSKGAVPPEKMSTFLATIEKSQQSSLWLLDNLLLWTKAQMNGLKMEPEEVKVFRLVNQNIKLLQPQAEQKGISLTSTVDSELRLFADKEMTDLVLRNLISNAIKFCKQGDAIQVMAEKKPDYVTVKITDTGIGILPEKLSSLFSGHSNNSSPGTANEKGSGLGLQLCKYFIEQNGGQIWAESELGEGSSFSFRLPALKPQEEITQVAEEAKLELA</sequence>
<dbReference type="SMART" id="SM00387">
    <property type="entry name" value="HATPase_c"/>
    <property type="match status" value="1"/>
</dbReference>
<dbReference type="PRINTS" id="PR00344">
    <property type="entry name" value="BCTRLSENSOR"/>
</dbReference>
<feature type="coiled-coil region" evidence="8">
    <location>
        <begin position="400"/>
        <end position="437"/>
    </location>
</feature>
<dbReference type="SUPFAM" id="SSF47384">
    <property type="entry name" value="Homodimeric domain of signal transducing histidine kinase"/>
    <property type="match status" value="1"/>
</dbReference>
<feature type="domain" description="Histidine kinase" evidence="10">
    <location>
        <begin position="437"/>
        <end position="653"/>
    </location>
</feature>
<keyword evidence="6" id="KW-0902">Two-component regulatory system</keyword>
<dbReference type="InterPro" id="IPR003661">
    <property type="entry name" value="HisK_dim/P_dom"/>
</dbReference>
<dbReference type="Gene3D" id="1.10.287.130">
    <property type="match status" value="1"/>
</dbReference>
<feature type="repeat" description="TPR" evidence="7">
    <location>
        <begin position="199"/>
        <end position="232"/>
    </location>
</feature>
<keyword evidence="12" id="KW-1185">Reference proteome</keyword>
<keyword evidence="9" id="KW-0812">Transmembrane</keyword>
<dbReference type="SMART" id="SM00388">
    <property type="entry name" value="HisKA"/>
    <property type="match status" value="1"/>
</dbReference>
<evidence type="ECO:0000256" key="8">
    <source>
        <dbReference type="SAM" id="Coils"/>
    </source>
</evidence>
<keyword evidence="5" id="KW-0418">Kinase</keyword>
<feature type="repeat" description="TPR" evidence="7">
    <location>
        <begin position="119"/>
        <end position="152"/>
    </location>
</feature>
<feature type="repeat" description="TPR" evidence="7">
    <location>
        <begin position="159"/>
        <end position="192"/>
    </location>
</feature>
<dbReference type="EC" id="2.7.13.3" evidence="2"/>
<dbReference type="InterPro" id="IPR050736">
    <property type="entry name" value="Sensor_HK_Regulatory"/>
</dbReference>
<dbReference type="SUPFAM" id="SSF55874">
    <property type="entry name" value="ATPase domain of HSP90 chaperone/DNA topoisomerase II/histidine kinase"/>
    <property type="match status" value="1"/>
</dbReference>
<evidence type="ECO:0000256" key="5">
    <source>
        <dbReference type="ARBA" id="ARBA00022777"/>
    </source>
</evidence>
<dbReference type="SUPFAM" id="SSF48452">
    <property type="entry name" value="TPR-like"/>
    <property type="match status" value="2"/>
</dbReference>
<evidence type="ECO:0000256" key="4">
    <source>
        <dbReference type="ARBA" id="ARBA00022679"/>
    </source>
</evidence>
<dbReference type="InterPro" id="IPR004358">
    <property type="entry name" value="Sig_transdc_His_kin-like_C"/>
</dbReference>
<dbReference type="PANTHER" id="PTHR43711">
    <property type="entry name" value="TWO-COMPONENT HISTIDINE KINASE"/>
    <property type="match status" value="1"/>
</dbReference>
<evidence type="ECO:0000256" key="2">
    <source>
        <dbReference type="ARBA" id="ARBA00012438"/>
    </source>
</evidence>
<proteinExistence type="predicted"/>
<feature type="repeat" description="TPR" evidence="7">
    <location>
        <begin position="79"/>
        <end position="112"/>
    </location>
</feature>
<dbReference type="Pfam" id="PF02518">
    <property type="entry name" value="HATPase_c"/>
    <property type="match status" value="1"/>
</dbReference>
<keyword evidence="7" id="KW-0802">TPR repeat</keyword>
<keyword evidence="9" id="KW-0472">Membrane</keyword>
<dbReference type="EMBL" id="JBHULU010000020">
    <property type="protein sequence ID" value="MFD2514948.1"/>
    <property type="molecule type" value="Genomic_DNA"/>
</dbReference>
<dbReference type="InterPro" id="IPR003594">
    <property type="entry name" value="HATPase_dom"/>
</dbReference>
<keyword evidence="9" id="KW-1133">Transmembrane helix</keyword>
<accession>A0ABW5INB1</accession>
<keyword evidence="3" id="KW-0597">Phosphoprotein</keyword>
<evidence type="ECO:0000313" key="11">
    <source>
        <dbReference type="EMBL" id="MFD2514948.1"/>
    </source>
</evidence>
<feature type="transmembrane region" description="Helical" evidence="9">
    <location>
        <begin position="357"/>
        <end position="378"/>
    </location>
</feature>
<dbReference type="InterPro" id="IPR036097">
    <property type="entry name" value="HisK_dim/P_sf"/>
</dbReference>
<comment type="catalytic activity">
    <reaction evidence="1">
        <text>ATP + protein L-histidine = ADP + protein N-phospho-L-histidine.</text>
        <dbReference type="EC" id="2.7.13.3"/>
    </reaction>
</comment>
<dbReference type="Gene3D" id="1.25.40.10">
    <property type="entry name" value="Tetratricopeptide repeat domain"/>
    <property type="match status" value="2"/>
</dbReference>
<evidence type="ECO:0000256" key="9">
    <source>
        <dbReference type="SAM" id="Phobius"/>
    </source>
</evidence>
<evidence type="ECO:0000313" key="12">
    <source>
        <dbReference type="Proteomes" id="UP001597544"/>
    </source>
</evidence>
<evidence type="ECO:0000256" key="3">
    <source>
        <dbReference type="ARBA" id="ARBA00022553"/>
    </source>
</evidence>
<name>A0ABW5INB1_9BACT</name>
<evidence type="ECO:0000259" key="10">
    <source>
        <dbReference type="PROSITE" id="PS50109"/>
    </source>
</evidence>
<dbReference type="InterPro" id="IPR019734">
    <property type="entry name" value="TPR_rpt"/>
</dbReference>
<gene>
    <name evidence="11" type="ORF">ACFSRY_13810</name>
</gene>